<feature type="compositionally biased region" description="Gly residues" evidence="1">
    <location>
        <begin position="758"/>
        <end position="770"/>
    </location>
</feature>
<dbReference type="PROSITE" id="PS51832">
    <property type="entry name" value="HD_GYP"/>
    <property type="match status" value="1"/>
</dbReference>
<gene>
    <name evidence="5" type="ORF">U7230_01995</name>
</gene>
<organism evidence="5 6">
    <name type="scientific">Carboxydichorda subterranea</name>
    <dbReference type="NCBI Taxonomy" id="3109565"/>
    <lineage>
        <taxon>Bacteria</taxon>
        <taxon>Bacillati</taxon>
        <taxon>Bacillota</taxon>
        <taxon>Limnochordia</taxon>
        <taxon>Limnochordales</taxon>
        <taxon>Geochordaceae</taxon>
        <taxon>Carboxydichorda</taxon>
    </lineage>
</organism>
<dbReference type="InterPro" id="IPR003607">
    <property type="entry name" value="HD/PDEase_dom"/>
</dbReference>
<dbReference type="GO" id="GO:0052621">
    <property type="term" value="F:diguanylate cyclase activity"/>
    <property type="evidence" value="ECO:0007669"/>
    <property type="project" value="UniProtKB-EC"/>
</dbReference>
<dbReference type="Pfam" id="PF13487">
    <property type="entry name" value="HD_5"/>
    <property type="match status" value="1"/>
</dbReference>
<dbReference type="Pfam" id="PF13185">
    <property type="entry name" value="GAF_2"/>
    <property type="match status" value="1"/>
</dbReference>
<dbReference type="SMART" id="SM00065">
    <property type="entry name" value="GAF"/>
    <property type="match status" value="2"/>
</dbReference>
<dbReference type="Gene3D" id="1.10.3210.10">
    <property type="entry name" value="Hypothetical protein af1432"/>
    <property type="match status" value="1"/>
</dbReference>
<feature type="domain" description="HD-GYP" evidence="4">
    <location>
        <begin position="192"/>
        <end position="387"/>
    </location>
</feature>
<dbReference type="SUPFAM" id="SSF55073">
    <property type="entry name" value="Nucleotide cyclase"/>
    <property type="match status" value="1"/>
</dbReference>
<sequence length="770" mass="81302">MRRPPADAGPSPRAARRARSESRAVRVTLQGLAGLVRRAAQASDEGAVWGVLGEVAARVLGAGTVWVALPSEGTGQWQVVACSEPPEGGTPGAANLGAALQSLVTLAVRRGRTVECRPPPSRGLGSRAPALRLRSSEAYLCVPVFVEGRARAVLVMPAGKGRGRAGGRKARAQLLAELAGSIVEQTLRAKAERETAQAGIRALVAALEAREPAARGHGQRVASTALLLARAMGLDEAKARRVEMAALLHDVGKLGVPDAILAKPGPLEPAERVAVVAHPEMGARIVAEVAGWQDLAPMVRHHHEWYGGGGYPDGLAGDAIPLGAAIIGVAEALDAMTTERPYRPARRVEEALEEIGRCAGTQFHPEVVDALHRVMERRAEPPEAAPLADGEPVSPGAGAEGPLQGARVIGLPPPEAGCITPVHLKELAALYRLAQAMRDVLDMPALLFRVLDIIESELGWRDCCIFLVEPGSEDLTMAAASGAFSGWEGLRLRRGQGMNGWVAAHGVPVLVPDVTREPRYVPGPASTRSEVVVPVSAGGRVIGTLTVDAPVVHAFSLEQVQAIAAVAHQAAVAVEVAQLHQQVRRAAIRDGLTGLFNHRHFYERLEEELERAARYGYGLHVAIGDVDGLKGVNDSLGHLAGDKVLAELARLLRQHSRRYDVVARYGGDEFAVIMPQTDRQGALAMTRRLDGAAREAVLAWQGRLFPLPTVSWGLAGFPEDGHRPAELVAVADTRMYLAKRERGLLRPADGRGDAQRGPDGGQAGAAGASG</sequence>
<dbReference type="SMART" id="SM00471">
    <property type="entry name" value="HDc"/>
    <property type="match status" value="1"/>
</dbReference>
<dbReference type="Gene3D" id="3.30.70.270">
    <property type="match status" value="1"/>
</dbReference>
<name>A0ABZ1BZ80_9FIRM</name>
<dbReference type="NCBIfam" id="TIGR00254">
    <property type="entry name" value="GGDEF"/>
    <property type="match status" value="1"/>
</dbReference>
<feature type="region of interest" description="Disordered" evidence="1">
    <location>
        <begin position="380"/>
        <end position="406"/>
    </location>
</feature>
<dbReference type="SUPFAM" id="SSF109604">
    <property type="entry name" value="HD-domain/PDEase-like"/>
    <property type="match status" value="1"/>
</dbReference>
<feature type="compositionally biased region" description="Basic and acidic residues" evidence="1">
    <location>
        <begin position="746"/>
        <end position="756"/>
    </location>
</feature>
<dbReference type="Proteomes" id="UP001332192">
    <property type="component" value="Chromosome"/>
</dbReference>
<dbReference type="InterPro" id="IPR006675">
    <property type="entry name" value="HDIG_dom"/>
</dbReference>
<dbReference type="SUPFAM" id="SSF55781">
    <property type="entry name" value="GAF domain-like"/>
    <property type="match status" value="2"/>
</dbReference>
<keyword evidence="6" id="KW-1185">Reference proteome</keyword>
<reference evidence="5 6" key="1">
    <citation type="journal article" date="2024" name="Front. Microbiol.">
        <title>Novel thermophilic genera Geochorda gen. nov. and Carboxydochorda gen. nov. from the deep terrestrial subsurface reveal the ecophysiological diversity in the class Limnochordia.</title>
        <authorList>
            <person name="Karnachuk O.V."/>
            <person name="Lukina A.P."/>
            <person name="Avakyan M.R."/>
            <person name="Kadnikov V.V."/>
            <person name="Begmatov S."/>
            <person name="Beletsky A.V."/>
            <person name="Vlasova K.G."/>
            <person name="Novikov A.A."/>
            <person name="Shcherbakova V.A."/>
            <person name="Mardanov A.V."/>
            <person name="Ravin N.V."/>
        </authorList>
    </citation>
    <scope>NUCLEOTIDE SEQUENCE [LARGE SCALE GENOMIC DNA]</scope>
    <source>
        <strain evidence="5 6">L945</strain>
    </source>
</reference>
<keyword evidence="5" id="KW-0548">Nucleotidyltransferase</keyword>
<protein>
    <submittedName>
        <fullName evidence="5">Diguanylate cyclase</fullName>
        <ecNumber evidence="5">2.7.7.65</ecNumber>
    </submittedName>
</protein>
<dbReference type="EMBL" id="CP141615">
    <property type="protein sequence ID" value="WRP17806.1"/>
    <property type="molecule type" value="Genomic_DNA"/>
</dbReference>
<evidence type="ECO:0000313" key="6">
    <source>
        <dbReference type="Proteomes" id="UP001332192"/>
    </source>
</evidence>
<proteinExistence type="predicted"/>
<feature type="domain" description="HD" evidence="3">
    <location>
        <begin position="214"/>
        <end position="336"/>
    </location>
</feature>
<dbReference type="PROSITE" id="PS51831">
    <property type="entry name" value="HD"/>
    <property type="match status" value="1"/>
</dbReference>
<evidence type="ECO:0000259" key="3">
    <source>
        <dbReference type="PROSITE" id="PS51831"/>
    </source>
</evidence>
<dbReference type="NCBIfam" id="TIGR00277">
    <property type="entry name" value="HDIG"/>
    <property type="match status" value="1"/>
</dbReference>
<dbReference type="EC" id="2.7.7.65" evidence="5"/>
<keyword evidence="5" id="KW-0808">Transferase</keyword>
<accession>A0ABZ1BZ80</accession>
<feature type="compositionally biased region" description="Low complexity" evidence="1">
    <location>
        <begin position="1"/>
        <end position="13"/>
    </location>
</feature>
<dbReference type="Pfam" id="PF00990">
    <property type="entry name" value="GGDEF"/>
    <property type="match status" value="1"/>
</dbReference>
<dbReference type="InterPro" id="IPR003018">
    <property type="entry name" value="GAF"/>
</dbReference>
<dbReference type="PANTHER" id="PTHR43155:SF2">
    <property type="entry name" value="CYCLIC DI-GMP PHOSPHODIESTERASE PA4108"/>
    <property type="match status" value="1"/>
</dbReference>
<feature type="domain" description="GGDEF" evidence="2">
    <location>
        <begin position="617"/>
        <end position="750"/>
    </location>
</feature>
<dbReference type="CDD" id="cd01949">
    <property type="entry name" value="GGDEF"/>
    <property type="match status" value="1"/>
</dbReference>
<dbReference type="InterPro" id="IPR000160">
    <property type="entry name" value="GGDEF_dom"/>
</dbReference>
<evidence type="ECO:0000259" key="4">
    <source>
        <dbReference type="PROSITE" id="PS51832"/>
    </source>
</evidence>
<dbReference type="InterPro" id="IPR006674">
    <property type="entry name" value="HD_domain"/>
</dbReference>
<evidence type="ECO:0000259" key="2">
    <source>
        <dbReference type="PROSITE" id="PS50887"/>
    </source>
</evidence>
<dbReference type="SMART" id="SM00267">
    <property type="entry name" value="GGDEF"/>
    <property type="match status" value="1"/>
</dbReference>
<dbReference type="InterPro" id="IPR037522">
    <property type="entry name" value="HD_GYP_dom"/>
</dbReference>
<dbReference type="RefSeq" id="WP_324717076.1">
    <property type="nucleotide sequence ID" value="NZ_CP141615.1"/>
</dbReference>
<feature type="region of interest" description="Disordered" evidence="1">
    <location>
        <begin position="1"/>
        <end position="22"/>
    </location>
</feature>
<evidence type="ECO:0000256" key="1">
    <source>
        <dbReference type="SAM" id="MobiDB-lite"/>
    </source>
</evidence>
<dbReference type="PROSITE" id="PS50887">
    <property type="entry name" value="GGDEF"/>
    <property type="match status" value="1"/>
</dbReference>
<evidence type="ECO:0000313" key="5">
    <source>
        <dbReference type="EMBL" id="WRP17806.1"/>
    </source>
</evidence>
<dbReference type="InterPro" id="IPR029787">
    <property type="entry name" value="Nucleotide_cyclase"/>
</dbReference>
<dbReference type="Gene3D" id="3.30.450.40">
    <property type="match status" value="2"/>
</dbReference>
<dbReference type="InterPro" id="IPR043128">
    <property type="entry name" value="Rev_trsase/Diguanyl_cyclase"/>
</dbReference>
<dbReference type="PANTHER" id="PTHR43155">
    <property type="entry name" value="CYCLIC DI-GMP PHOSPHODIESTERASE PA4108-RELATED"/>
    <property type="match status" value="1"/>
</dbReference>
<dbReference type="InterPro" id="IPR029016">
    <property type="entry name" value="GAF-like_dom_sf"/>
</dbReference>
<feature type="region of interest" description="Disordered" evidence="1">
    <location>
        <begin position="746"/>
        <end position="770"/>
    </location>
</feature>
<dbReference type="CDD" id="cd00077">
    <property type="entry name" value="HDc"/>
    <property type="match status" value="1"/>
</dbReference>